<protein>
    <recommendedName>
        <fullName evidence="1">IPT/TIG domain-containing protein</fullName>
    </recommendedName>
</protein>
<organism evidence="2 3">
    <name type="scientific">Cavenderia fasciculata</name>
    <name type="common">Slime mold</name>
    <name type="synonym">Dictyostelium fasciculatum</name>
    <dbReference type="NCBI Taxonomy" id="261658"/>
    <lineage>
        <taxon>Eukaryota</taxon>
        <taxon>Amoebozoa</taxon>
        <taxon>Evosea</taxon>
        <taxon>Eumycetozoa</taxon>
        <taxon>Dictyostelia</taxon>
        <taxon>Acytosteliales</taxon>
        <taxon>Cavenderiaceae</taxon>
        <taxon>Cavenderia</taxon>
    </lineage>
</organism>
<sequence length="234" mass="26619">MSTIQCNITFVSSTQIICQLQSAIVGDTKLPISISVDDVYTQTYKPHIFCDDRFYSTILFGGEYELVKQLMIDNVKMETTANAPYIGAFESKEMYQCFNQSLNLKGMVVSLDISNIKYYTPLITFYTSDTPIIDSVTNIQFGQPSMVTIKGNHFGKDQSYVLISIYGKQCKSPRFIGNSFKQITCLLDVVSNLLESSNITIRVAEKVVSRYLKQCPGNYYGICNERWKIRTHSW</sequence>
<evidence type="ECO:0000313" key="3">
    <source>
        <dbReference type="Proteomes" id="UP000007797"/>
    </source>
</evidence>
<dbReference type="InterPro" id="IPR014756">
    <property type="entry name" value="Ig_E-set"/>
</dbReference>
<feature type="domain" description="IPT/TIG" evidence="1">
    <location>
        <begin position="131"/>
        <end position="203"/>
    </location>
</feature>
<dbReference type="Gene3D" id="2.60.40.10">
    <property type="entry name" value="Immunoglobulins"/>
    <property type="match status" value="1"/>
</dbReference>
<dbReference type="GeneID" id="14872824"/>
<dbReference type="Pfam" id="PF01833">
    <property type="entry name" value="TIG"/>
    <property type="match status" value="1"/>
</dbReference>
<evidence type="ECO:0000313" key="2">
    <source>
        <dbReference type="EMBL" id="EGG20579.1"/>
    </source>
</evidence>
<dbReference type="InterPro" id="IPR002909">
    <property type="entry name" value="IPT_dom"/>
</dbReference>
<dbReference type="SUPFAM" id="SSF81296">
    <property type="entry name" value="E set domains"/>
    <property type="match status" value="1"/>
</dbReference>
<keyword evidence="3" id="KW-1185">Reference proteome</keyword>
<gene>
    <name evidence="2" type="ORF">DFA_00440</name>
</gene>
<dbReference type="EMBL" id="GL883010">
    <property type="protein sequence ID" value="EGG20579.1"/>
    <property type="molecule type" value="Genomic_DNA"/>
</dbReference>
<reference evidence="3" key="1">
    <citation type="journal article" date="2011" name="Genome Res.">
        <title>Phylogeny-wide analysis of social amoeba genomes highlights ancient origins for complex intercellular communication.</title>
        <authorList>
            <person name="Heidel A.J."/>
            <person name="Lawal H.M."/>
            <person name="Felder M."/>
            <person name="Schilde C."/>
            <person name="Helps N.R."/>
            <person name="Tunggal B."/>
            <person name="Rivero F."/>
            <person name="John U."/>
            <person name="Schleicher M."/>
            <person name="Eichinger L."/>
            <person name="Platzer M."/>
            <person name="Noegel A.A."/>
            <person name="Schaap P."/>
            <person name="Gloeckner G."/>
        </authorList>
    </citation>
    <scope>NUCLEOTIDE SEQUENCE [LARGE SCALE GENOMIC DNA]</scope>
    <source>
        <strain evidence="3">SH3</strain>
    </source>
</reference>
<name>F4PRT0_CACFS</name>
<dbReference type="KEGG" id="dfa:DFA_00440"/>
<dbReference type="RefSeq" id="XP_004358429.1">
    <property type="nucleotide sequence ID" value="XM_004358372.1"/>
</dbReference>
<dbReference type="InterPro" id="IPR013783">
    <property type="entry name" value="Ig-like_fold"/>
</dbReference>
<dbReference type="AlphaFoldDB" id="F4PRT0"/>
<accession>F4PRT0</accession>
<dbReference type="Proteomes" id="UP000007797">
    <property type="component" value="Unassembled WGS sequence"/>
</dbReference>
<evidence type="ECO:0000259" key="1">
    <source>
        <dbReference type="Pfam" id="PF01833"/>
    </source>
</evidence>
<proteinExistence type="predicted"/>